<dbReference type="SUPFAM" id="SSF46894">
    <property type="entry name" value="C-terminal effector domain of the bipartite response regulators"/>
    <property type="match status" value="1"/>
</dbReference>
<keyword evidence="2" id="KW-0902">Two-component regulatory system</keyword>
<keyword evidence="5" id="KW-0804">Transcription</keyword>
<dbReference type="PANTHER" id="PTHR48111">
    <property type="entry name" value="REGULATOR OF RPOS"/>
    <property type="match status" value="1"/>
</dbReference>
<dbReference type="CDD" id="cd17574">
    <property type="entry name" value="REC_OmpR"/>
    <property type="match status" value="1"/>
</dbReference>
<proteinExistence type="predicted"/>
<dbReference type="GO" id="GO:0000976">
    <property type="term" value="F:transcription cis-regulatory region binding"/>
    <property type="evidence" value="ECO:0007669"/>
    <property type="project" value="TreeGrafter"/>
</dbReference>
<dbReference type="AlphaFoldDB" id="A0AAU8GDI4"/>
<protein>
    <submittedName>
        <fullName evidence="10">Response regulator transcription factor</fullName>
    </submittedName>
</protein>
<dbReference type="RefSeq" id="WP_353714997.1">
    <property type="nucleotide sequence ID" value="NZ_CP159307.1"/>
</dbReference>
<feature type="domain" description="Response regulatory" evidence="8">
    <location>
        <begin position="2"/>
        <end position="117"/>
    </location>
</feature>
<dbReference type="SMART" id="SM00862">
    <property type="entry name" value="Trans_reg_C"/>
    <property type="match status" value="1"/>
</dbReference>
<evidence type="ECO:0000256" key="3">
    <source>
        <dbReference type="ARBA" id="ARBA00023015"/>
    </source>
</evidence>
<accession>A0AAU8GDI4</accession>
<feature type="domain" description="OmpR/PhoB-type" evidence="9">
    <location>
        <begin position="124"/>
        <end position="225"/>
    </location>
</feature>
<dbReference type="PROSITE" id="PS50110">
    <property type="entry name" value="RESPONSE_REGULATORY"/>
    <property type="match status" value="1"/>
</dbReference>
<keyword evidence="1 6" id="KW-0597">Phosphoprotein</keyword>
<evidence type="ECO:0000256" key="4">
    <source>
        <dbReference type="ARBA" id="ARBA00023125"/>
    </source>
</evidence>
<dbReference type="InterPro" id="IPR001867">
    <property type="entry name" value="OmpR/PhoB-type_DNA-bd"/>
</dbReference>
<dbReference type="Pfam" id="PF00072">
    <property type="entry name" value="Response_reg"/>
    <property type="match status" value="1"/>
</dbReference>
<dbReference type="SMART" id="SM00448">
    <property type="entry name" value="REC"/>
    <property type="match status" value="1"/>
</dbReference>
<name>A0AAU8GDI4_9CHLR</name>
<dbReference type="InterPro" id="IPR036388">
    <property type="entry name" value="WH-like_DNA-bd_sf"/>
</dbReference>
<organism evidence="10">
    <name type="scientific">Dehalogenimonas sp. 4OHTPN</name>
    <dbReference type="NCBI Taxonomy" id="3166643"/>
    <lineage>
        <taxon>Bacteria</taxon>
        <taxon>Bacillati</taxon>
        <taxon>Chloroflexota</taxon>
        <taxon>Dehalococcoidia</taxon>
        <taxon>Dehalococcoidales</taxon>
        <taxon>Dehalococcoidaceae</taxon>
        <taxon>Dehalogenimonas</taxon>
    </lineage>
</organism>
<dbReference type="Gene3D" id="3.40.50.2300">
    <property type="match status" value="1"/>
</dbReference>
<dbReference type="SUPFAM" id="SSF52172">
    <property type="entry name" value="CheY-like"/>
    <property type="match status" value="1"/>
</dbReference>
<dbReference type="GO" id="GO:0032993">
    <property type="term" value="C:protein-DNA complex"/>
    <property type="evidence" value="ECO:0007669"/>
    <property type="project" value="TreeGrafter"/>
</dbReference>
<evidence type="ECO:0000259" key="8">
    <source>
        <dbReference type="PROSITE" id="PS50110"/>
    </source>
</evidence>
<dbReference type="EMBL" id="CP159307">
    <property type="protein sequence ID" value="XCH33788.1"/>
    <property type="molecule type" value="Genomic_DNA"/>
</dbReference>
<feature type="modified residue" description="4-aspartylphosphate" evidence="6">
    <location>
        <position position="53"/>
    </location>
</feature>
<gene>
    <name evidence="10" type="ORF">ABV300_02630</name>
</gene>
<dbReference type="Pfam" id="PF00486">
    <property type="entry name" value="Trans_reg_C"/>
    <property type="match status" value="1"/>
</dbReference>
<dbReference type="InterPro" id="IPR011006">
    <property type="entry name" value="CheY-like_superfamily"/>
</dbReference>
<evidence type="ECO:0000256" key="6">
    <source>
        <dbReference type="PROSITE-ProRule" id="PRU00169"/>
    </source>
</evidence>
<dbReference type="PANTHER" id="PTHR48111:SF1">
    <property type="entry name" value="TWO-COMPONENT RESPONSE REGULATOR ORR33"/>
    <property type="match status" value="1"/>
</dbReference>
<dbReference type="GO" id="GO:0005829">
    <property type="term" value="C:cytosol"/>
    <property type="evidence" value="ECO:0007669"/>
    <property type="project" value="TreeGrafter"/>
</dbReference>
<evidence type="ECO:0000256" key="5">
    <source>
        <dbReference type="ARBA" id="ARBA00023163"/>
    </source>
</evidence>
<feature type="DNA-binding region" description="OmpR/PhoB-type" evidence="7">
    <location>
        <begin position="124"/>
        <end position="225"/>
    </location>
</feature>
<dbReference type="InterPro" id="IPR039420">
    <property type="entry name" value="WalR-like"/>
</dbReference>
<evidence type="ECO:0000313" key="10">
    <source>
        <dbReference type="EMBL" id="XCH33788.1"/>
    </source>
</evidence>
<dbReference type="InterPro" id="IPR001789">
    <property type="entry name" value="Sig_transdc_resp-reg_receiver"/>
</dbReference>
<dbReference type="CDD" id="cd00383">
    <property type="entry name" value="trans_reg_C"/>
    <property type="match status" value="1"/>
</dbReference>
<evidence type="ECO:0000256" key="1">
    <source>
        <dbReference type="ARBA" id="ARBA00022553"/>
    </source>
</evidence>
<dbReference type="InterPro" id="IPR016032">
    <property type="entry name" value="Sig_transdc_resp-reg_C-effctor"/>
</dbReference>
<keyword evidence="4 7" id="KW-0238">DNA-binding</keyword>
<dbReference type="Gene3D" id="1.10.10.10">
    <property type="entry name" value="Winged helix-like DNA-binding domain superfamily/Winged helix DNA-binding domain"/>
    <property type="match status" value="1"/>
</dbReference>
<dbReference type="GO" id="GO:0006355">
    <property type="term" value="P:regulation of DNA-templated transcription"/>
    <property type="evidence" value="ECO:0007669"/>
    <property type="project" value="InterPro"/>
</dbReference>
<keyword evidence="3" id="KW-0805">Transcription regulation</keyword>
<dbReference type="PROSITE" id="PS51755">
    <property type="entry name" value="OMPR_PHOB"/>
    <property type="match status" value="1"/>
</dbReference>
<sequence>MKVLIIEDDQRIVDTVSLVLRLVWPDLALFSTPYGKKGIELVEKHVPDAILLDLGLPDIDGYEVLKQIRAFTRIPTIIITVRDEETALIKAFEMNADDYLVKPFRQMELIARLKSAMKKRSFLEEDLTISCNNIHYGSSINEVYIGNIKRELTSTEGRLFYHLLKRAGKIVTKVELAEMIWGEFIPGSSESIKNYICRLRKKIEDDPNNPKIIISRRGIGYTIPLSPNFTELPQTDSDNRK</sequence>
<reference evidence="10" key="1">
    <citation type="submission" date="2024-06" db="EMBL/GenBank/DDBJ databases">
        <title>A Novel Isolate, Dehalogenimonas sp. Strain 4OHTPN, Dechlorinates Aromatic 4 Hydroxy chlorothalonil by a Novel Reductive Dehalogenase.</title>
        <authorList>
            <person name="Liu G."/>
        </authorList>
    </citation>
    <scope>NUCLEOTIDE SEQUENCE</scope>
    <source>
        <strain evidence="10">4OHTPN</strain>
    </source>
</reference>
<evidence type="ECO:0000259" key="9">
    <source>
        <dbReference type="PROSITE" id="PS51755"/>
    </source>
</evidence>
<evidence type="ECO:0000256" key="7">
    <source>
        <dbReference type="PROSITE-ProRule" id="PRU01091"/>
    </source>
</evidence>
<evidence type="ECO:0000256" key="2">
    <source>
        <dbReference type="ARBA" id="ARBA00023012"/>
    </source>
</evidence>
<dbReference type="GO" id="GO:0000156">
    <property type="term" value="F:phosphorelay response regulator activity"/>
    <property type="evidence" value="ECO:0007669"/>
    <property type="project" value="TreeGrafter"/>
</dbReference>